<evidence type="ECO:0008006" key="4">
    <source>
        <dbReference type="Google" id="ProtNLM"/>
    </source>
</evidence>
<evidence type="ECO:0000256" key="1">
    <source>
        <dbReference type="SAM" id="Phobius"/>
    </source>
</evidence>
<keyword evidence="1" id="KW-0472">Membrane</keyword>
<evidence type="ECO:0000313" key="2">
    <source>
        <dbReference type="EnsemblPlants" id="Pp3c20_13200V3.2"/>
    </source>
</evidence>
<dbReference type="EMBL" id="ABEU02000020">
    <property type="status" value="NOT_ANNOTATED_CDS"/>
    <property type="molecule type" value="Genomic_DNA"/>
</dbReference>
<dbReference type="Gramene" id="Pp3c20_13200V3.2">
    <property type="protein sequence ID" value="Pp3c20_13200V3.2"/>
    <property type="gene ID" value="Pp3c20_13200"/>
</dbReference>
<reference evidence="2 3" key="1">
    <citation type="journal article" date="2008" name="Science">
        <title>The Physcomitrella genome reveals evolutionary insights into the conquest of land by plants.</title>
        <authorList>
            <person name="Rensing S."/>
            <person name="Lang D."/>
            <person name="Zimmer A."/>
            <person name="Terry A."/>
            <person name="Salamov A."/>
            <person name="Shapiro H."/>
            <person name="Nishiyama T."/>
            <person name="Perroud P.-F."/>
            <person name="Lindquist E."/>
            <person name="Kamisugi Y."/>
            <person name="Tanahashi T."/>
            <person name="Sakakibara K."/>
            <person name="Fujita T."/>
            <person name="Oishi K."/>
            <person name="Shin-I T."/>
            <person name="Kuroki Y."/>
            <person name="Toyoda A."/>
            <person name="Suzuki Y."/>
            <person name="Hashimoto A."/>
            <person name="Yamaguchi K."/>
            <person name="Sugano A."/>
            <person name="Kohara Y."/>
            <person name="Fujiyama A."/>
            <person name="Anterola A."/>
            <person name="Aoki S."/>
            <person name="Ashton N."/>
            <person name="Barbazuk W.B."/>
            <person name="Barker E."/>
            <person name="Bennetzen J."/>
            <person name="Bezanilla M."/>
            <person name="Blankenship R."/>
            <person name="Cho S.H."/>
            <person name="Dutcher S."/>
            <person name="Estelle M."/>
            <person name="Fawcett J.A."/>
            <person name="Gundlach H."/>
            <person name="Hanada K."/>
            <person name="Heyl A."/>
            <person name="Hicks K.A."/>
            <person name="Hugh J."/>
            <person name="Lohr M."/>
            <person name="Mayer K."/>
            <person name="Melkozernov A."/>
            <person name="Murata T."/>
            <person name="Nelson D."/>
            <person name="Pils B."/>
            <person name="Prigge M."/>
            <person name="Reiss B."/>
            <person name="Renner T."/>
            <person name="Rombauts S."/>
            <person name="Rushton P."/>
            <person name="Sanderfoot A."/>
            <person name="Schween G."/>
            <person name="Shiu S.-H."/>
            <person name="Stueber K."/>
            <person name="Theodoulou F.L."/>
            <person name="Tu H."/>
            <person name="Van de Peer Y."/>
            <person name="Verrier P.J."/>
            <person name="Waters E."/>
            <person name="Wood A."/>
            <person name="Yang L."/>
            <person name="Cove D."/>
            <person name="Cuming A."/>
            <person name="Hasebe M."/>
            <person name="Lucas S."/>
            <person name="Mishler D.B."/>
            <person name="Reski R."/>
            <person name="Grigoriev I."/>
            <person name="Quatrano R.S."/>
            <person name="Boore J.L."/>
        </authorList>
    </citation>
    <scope>NUCLEOTIDE SEQUENCE [LARGE SCALE GENOMIC DNA]</scope>
    <source>
        <strain evidence="2 3">cv. Gransden 2004</strain>
    </source>
</reference>
<proteinExistence type="predicted"/>
<dbReference type="InParanoid" id="A0A7I4C8A2"/>
<feature type="transmembrane region" description="Helical" evidence="1">
    <location>
        <begin position="24"/>
        <end position="49"/>
    </location>
</feature>
<keyword evidence="1" id="KW-0812">Transmembrane</keyword>
<reference evidence="2" key="3">
    <citation type="submission" date="2020-12" db="UniProtKB">
        <authorList>
            <consortium name="EnsemblPlants"/>
        </authorList>
    </citation>
    <scope>IDENTIFICATION</scope>
</reference>
<dbReference type="EnsemblPlants" id="Pp3c20_13200V3.2">
    <property type="protein sequence ID" value="Pp3c20_13200V3.2"/>
    <property type="gene ID" value="Pp3c20_13200"/>
</dbReference>
<name>A0A7I4C8A2_PHYPA</name>
<dbReference type="Proteomes" id="UP000006727">
    <property type="component" value="Chromosome 20"/>
</dbReference>
<reference evidence="2 3" key="2">
    <citation type="journal article" date="2018" name="Plant J.">
        <title>The Physcomitrella patens chromosome-scale assembly reveals moss genome structure and evolution.</title>
        <authorList>
            <person name="Lang D."/>
            <person name="Ullrich K.K."/>
            <person name="Murat F."/>
            <person name="Fuchs J."/>
            <person name="Jenkins J."/>
            <person name="Haas F.B."/>
            <person name="Piednoel M."/>
            <person name="Gundlach H."/>
            <person name="Van Bel M."/>
            <person name="Meyberg R."/>
            <person name="Vives C."/>
            <person name="Morata J."/>
            <person name="Symeonidi A."/>
            <person name="Hiss M."/>
            <person name="Muchero W."/>
            <person name="Kamisugi Y."/>
            <person name="Saleh O."/>
            <person name="Blanc G."/>
            <person name="Decker E.L."/>
            <person name="van Gessel N."/>
            <person name="Grimwood J."/>
            <person name="Hayes R.D."/>
            <person name="Graham S.W."/>
            <person name="Gunter L.E."/>
            <person name="McDaniel S.F."/>
            <person name="Hoernstein S.N.W."/>
            <person name="Larsson A."/>
            <person name="Li F.W."/>
            <person name="Perroud P.F."/>
            <person name="Phillips J."/>
            <person name="Ranjan P."/>
            <person name="Rokshar D.S."/>
            <person name="Rothfels C.J."/>
            <person name="Schneider L."/>
            <person name="Shu S."/>
            <person name="Stevenson D.W."/>
            <person name="Thummler F."/>
            <person name="Tillich M."/>
            <person name="Villarreal Aguilar J.C."/>
            <person name="Widiez T."/>
            <person name="Wong G.K."/>
            <person name="Wymore A."/>
            <person name="Zhang Y."/>
            <person name="Zimmer A.D."/>
            <person name="Quatrano R.S."/>
            <person name="Mayer K.F.X."/>
            <person name="Goodstein D."/>
            <person name="Casacuberta J.M."/>
            <person name="Vandepoele K."/>
            <person name="Reski R."/>
            <person name="Cuming A.C."/>
            <person name="Tuskan G.A."/>
            <person name="Maumus F."/>
            <person name="Salse J."/>
            <person name="Schmutz J."/>
            <person name="Rensing S.A."/>
        </authorList>
    </citation>
    <scope>NUCLEOTIDE SEQUENCE [LARGE SCALE GENOMIC DNA]</scope>
    <source>
        <strain evidence="2 3">cv. Gransden 2004</strain>
    </source>
</reference>
<accession>A0A7I4C8A2</accession>
<keyword evidence="1" id="KW-1133">Transmembrane helix</keyword>
<sequence>MQVSKDVTLTHLSFVNSMANRNTHYLYCGPYFIILTFYVDDILIIHYILNLYTTYNFHYTSSFNYAILALLDTTKLHFYTKYIDICYHFICQFANVNKLCFNYCPINKIQANIFTKPFSSPKLATHLPFLGVL</sequence>
<organism evidence="2 3">
    <name type="scientific">Physcomitrium patens</name>
    <name type="common">Spreading-leaved earth moss</name>
    <name type="synonym">Physcomitrella patens</name>
    <dbReference type="NCBI Taxonomy" id="3218"/>
    <lineage>
        <taxon>Eukaryota</taxon>
        <taxon>Viridiplantae</taxon>
        <taxon>Streptophyta</taxon>
        <taxon>Embryophyta</taxon>
        <taxon>Bryophyta</taxon>
        <taxon>Bryophytina</taxon>
        <taxon>Bryopsida</taxon>
        <taxon>Funariidae</taxon>
        <taxon>Funariales</taxon>
        <taxon>Funariaceae</taxon>
        <taxon>Physcomitrium</taxon>
    </lineage>
</organism>
<dbReference type="AlphaFoldDB" id="A0A7I4C8A2"/>
<evidence type="ECO:0000313" key="3">
    <source>
        <dbReference type="Proteomes" id="UP000006727"/>
    </source>
</evidence>
<keyword evidence="3" id="KW-1185">Reference proteome</keyword>
<protein>
    <recommendedName>
        <fullName evidence="4">Reverse transcriptase Ty1/copia-type domain-containing protein</fullName>
    </recommendedName>
</protein>